<dbReference type="InterPro" id="IPR048680">
    <property type="entry name" value="COG4_N"/>
</dbReference>
<reference evidence="12" key="1">
    <citation type="submission" date="2024-04" db="EMBL/GenBank/DDBJ databases">
        <authorList>
            <person name="Shaw F."/>
            <person name="Minotto A."/>
        </authorList>
    </citation>
    <scope>NUCLEOTIDE SEQUENCE [LARGE SCALE GENOMIC DNA]</scope>
</reference>
<keyword evidence="12" id="KW-1185">Reference proteome</keyword>
<feature type="compositionally biased region" description="Acidic residues" evidence="9">
    <location>
        <begin position="382"/>
        <end position="396"/>
    </location>
</feature>
<keyword evidence="7" id="KW-0472">Membrane</keyword>
<dbReference type="Pfam" id="PF20662">
    <property type="entry name" value="COG4_C"/>
    <property type="match status" value="1"/>
</dbReference>
<dbReference type="Proteomes" id="UP001497453">
    <property type="component" value="Chromosome 3"/>
</dbReference>
<evidence type="ECO:0000256" key="1">
    <source>
        <dbReference type="ARBA" id="ARBA00004395"/>
    </source>
</evidence>
<dbReference type="Gene3D" id="1.10.287.1060">
    <property type="entry name" value="ESAT-6-like"/>
    <property type="match status" value="1"/>
</dbReference>
<evidence type="ECO:0000256" key="7">
    <source>
        <dbReference type="ARBA" id="ARBA00023136"/>
    </source>
</evidence>
<name>A0ABP1D7G1_9APHY</name>
<evidence type="ECO:0000256" key="4">
    <source>
        <dbReference type="ARBA" id="ARBA00022448"/>
    </source>
</evidence>
<protein>
    <recommendedName>
        <fullName evidence="3">Conserved oligomeric Golgi complex subunit 4</fullName>
    </recommendedName>
    <alternativeName>
        <fullName evidence="8">Component of oligomeric Golgi complex 4</fullName>
    </alternativeName>
</protein>
<evidence type="ECO:0000256" key="9">
    <source>
        <dbReference type="SAM" id="MobiDB-lite"/>
    </source>
</evidence>
<sequence>MAVALPKEPAENGLDKLSTQRPDPRTLTTLPEILSALSSVESEEAELSSSLSELLSEKEPIVNALTRVHALEPQLDELYLEASLLSQVVSATAKTADRVGGRVRSLDEEMRRVREASERVGQVMELKSSLAALHAAMEAHDWESATRHCARAMALPLEVTSGPFADTAVPTAESHLPPAQTLQAAREQLLEIFRREFDKASKSRDAAATSRFFKLFPAIGWEAEGLQAYASFVVDLVRVRAPASAKTSSPLYFITALTALFESIAMIVDQHQPVVEKYYGPGKMASVLERLLQESDRVVKDLIEGWEEERSMKRKLSDIANASFHVLSGPSQIRRTASQMGASDEDVVDPREIDKVLTEVAGMAGRWSLFRKFLYNRLQEEPENEDDVGNDQDNTADAEFAPPPSRSKESLPNEASPDSLPEVLQAVESSSSRRLFEDLLTTYYVPLEVWYTRTIIDKAHRLSTPDLTQFPIITTTPDDAFYILKVVLSRLLSTGNVDIVETTSSQLQEVMDRDYAGVIKKKLDDVYRTGGVPPTTSRERAEREMRQSFIILLNDLEVSSSHMERLIRDLSSSSMISQNFLDLEELSVKKSISGFNNLLPRFRSTLRAGIEQLFNQLLRPKLRTFIPDVYKDVSYVLDDDAYATAEYNDAVRKRFMKAWENLVEGYKDTFTESNFRLFFGLALDVLVRPWEKYVLSLKYSELGAIRFDRDLRAITSYLSSQTAFGDVRDKFVRLQQISTLLNLDTEEDVEEFFNGSGIAWKLSEQEARIVAALRV</sequence>
<gene>
    <name evidence="11" type="ORF">GFSPODELE1_LOCUS4729</name>
</gene>
<feature type="region of interest" description="Disordered" evidence="9">
    <location>
        <begin position="1"/>
        <end position="26"/>
    </location>
</feature>
<dbReference type="PANTHER" id="PTHR24016:SF0">
    <property type="entry name" value="CONSERVED OLIGOMERIC GOLGI COMPLEX SUBUNIT 4"/>
    <property type="match status" value="1"/>
</dbReference>
<dbReference type="InterPro" id="IPR013167">
    <property type="entry name" value="COG4_M"/>
</dbReference>
<dbReference type="InterPro" id="IPR048682">
    <property type="entry name" value="COG4"/>
</dbReference>
<evidence type="ECO:0000259" key="10">
    <source>
        <dbReference type="SMART" id="SM00762"/>
    </source>
</evidence>
<organism evidence="11 12">
    <name type="scientific">Somion occarium</name>
    <dbReference type="NCBI Taxonomy" id="3059160"/>
    <lineage>
        <taxon>Eukaryota</taxon>
        <taxon>Fungi</taxon>
        <taxon>Dikarya</taxon>
        <taxon>Basidiomycota</taxon>
        <taxon>Agaricomycotina</taxon>
        <taxon>Agaricomycetes</taxon>
        <taxon>Polyporales</taxon>
        <taxon>Cerrenaceae</taxon>
        <taxon>Somion</taxon>
    </lineage>
</organism>
<dbReference type="InterPro" id="IPR048684">
    <property type="entry name" value="COG4_C"/>
</dbReference>
<evidence type="ECO:0000256" key="6">
    <source>
        <dbReference type="ARBA" id="ARBA00023034"/>
    </source>
</evidence>
<evidence type="ECO:0000256" key="5">
    <source>
        <dbReference type="ARBA" id="ARBA00022927"/>
    </source>
</evidence>
<dbReference type="PANTHER" id="PTHR24016">
    <property type="entry name" value="CONSERVED OLIGOMERIC GOLGI COMPLEX SUBUNIT 4"/>
    <property type="match status" value="1"/>
</dbReference>
<feature type="domain" description="COG4 transport protein middle alpha-helical bundle" evidence="10">
    <location>
        <begin position="182"/>
        <end position="524"/>
    </location>
</feature>
<comment type="similarity">
    <text evidence="2">Belongs to the COG4 family.</text>
</comment>
<evidence type="ECO:0000256" key="3">
    <source>
        <dbReference type="ARBA" id="ARBA00020975"/>
    </source>
</evidence>
<dbReference type="SMART" id="SM00762">
    <property type="entry name" value="Cog4"/>
    <property type="match status" value="1"/>
</dbReference>
<keyword evidence="4" id="KW-0813">Transport</keyword>
<keyword evidence="5" id="KW-0653">Protein transport</keyword>
<evidence type="ECO:0000256" key="8">
    <source>
        <dbReference type="ARBA" id="ARBA00031340"/>
    </source>
</evidence>
<feature type="compositionally biased region" description="Polar residues" evidence="9">
    <location>
        <begin position="17"/>
        <end position="26"/>
    </location>
</feature>
<evidence type="ECO:0000256" key="2">
    <source>
        <dbReference type="ARBA" id="ARBA00009215"/>
    </source>
</evidence>
<dbReference type="EMBL" id="OZ037946">
    <property type="protein sequence ID" value="CAL1703811.1"/>
    <property type="molecule type" value="Genomic_DNA"/>
</dbReference>
<keyword evidence="6" id="KW-0333">Golgi apparatus</keyword>
<dbReference type="Gene3D" id="1.20.58.1970">
    <property type="match status" value="1"/>
</dbReference>
<comment type="subcellular location">
    <subcellularLocation>
        <location evidence="1">Golgi apparatus membrane</location>
        <topology evidence="1">Peripheral membrane protein</topology>
    </subcellularLocation>
</comment>
<evidence type="ECO:0000313" key="11">
    <source>
        <dbReference type="EMBL" id="CAL1703811.1"/>
    </source>
</evidence>
<dbReference type="Pfam" id="PF08318">
    <property type="entry name" value="COG4_m"/>
    <property type="match status" value="1"/>
</dbReference>
<evidence type="ECO:0000313" key="12">
    <source>
        <dbReference type="Proteomes" id="UP001497453"/>
    </source>
</evidence>
<feature type="region of interest" description="Disordered" evidence="9">
    <location>
        <begin position="382"/>
        <end position="419"/>
    </location>
</feature>
<accession>A0ABP1D7G1</accession>
<proteinExistence type="inferred from homology"/>
<dbReference type="Pfam" id="PF20663">
    <property type="entry name" value="COG4_N"/>
    <property type="match status" value="1"/>
</dbReference>